<evidence type="ECO:0000313" key="1">
    <source>
        <dbReference type="EMBL" id="CAB4192889.1"/>
    </source>
</evidence>
<proteinExistence type="predicted"/>
<reference evidence="1" key="1">
    <citation type="submission" date="2020-05" db="EMBL/GenBank/DDBJ databases">
        <authorList>
            <person name="Chiriac C."/>
            <person name="Salcher M."/>
            <person name="Ghai R."/>
            <person name="Kavagutti S V."/>
        </authorList>
    </citation>
    <scope>NUCLEOTIDE SEQUENCE</scope>
</reference>
<accession>A0A6J5R7N0</accession>
<name>A0A6J5R7N0_9CAUD</name>
<protein>
    <submittedName>
        <fullName evidence="1">Uncharacterized protein</fullName>
    </submittedName>
</protein>
<organism evidence="1">
    <name type="scientific">uncultured Caudovirales phage</name>
    <dbReference type="NCBI Taxonomy" id="2100421"/>
    <lineage>
        <taxon>Viruses</taxon>
        <taxon>Duplodnaviria</taxon>
        <taxon>Heunggongvirae</taxon>
        <taxon>Uroviricota</taxon>
        <taxon>Caudoviricetes</taxon>
        <taxon>Peduoviridae</taxon>
        <taxon>Maltschvirus</taxon>
        <taxon>Maltschvirus maltsch</taxon>
    </lineage>
</organism>
<gene>
    <name evidence="1" type="ORF">UFOVP1244_118</name>
</gene>
<dbReference type="EMBL" id="LR797181">
    <property type="protein sequence ID" value="CAB4192889.1"/>
    <property type="molecule type" value="Genomic_DNA"/>
</dbReference>
<sequence length="124" mass="12700">MAGKGEAPLVGGAIRLLGGGLVAVRRVVELDDAGLAVLLRVEAEECLGVAGSEKHAHLQIGSRHGLARLVLHAEQEVDRAPVAGASAGHALLLAGRVRILVDSSSGVGGLYVHSCTSEKEVDVR</sequence>